<accession>A0A077EBR6</accession>
<dbReference type="Gene3D" id="3.30.1330.60">
    <property type="entry name" value="OmpA-like domain"/>
    <property type="match status" value="1"/>
</dbReference>
<name>A0A077EBR6_9FLAO</name>
<sequence>MKKITFVILCVLIVSCGKKKEEVSTAQEVSQTSVKTSENNGEFDITKIPVSDKDLGVFPYLNPPENYCYGVCSNWKGTVEQKDIKDFDKEYFAVNGKLIPVEGKALKVVIEKNRSKDPAAFNSLLVEKAYEKAILDLGGVQVNNVSVPKEEIDRIGKENLMSATYGNSIDFNGLDRIKTYVIRTNSKEVWIQFSLLSEESGKITILEKAIAEVPKVEKITSSQMKKDINESGKAVLNINFDNNKATLTADGKIVADEILKLLNENPELKLSIEGHTDNNGTKEHNKKLSLDRATTIYTYLTDKGIKSDRLQTKGFGQDNPLAANDSDLNKAKNRRVELVKI</sequence>
<dbReference type="HOGENOM" id="CLU_055761_0_0_10"/>
<dbReference type="PRINTS" id="PR01021">
    <property type="entry name" value="OMPADOMAIN"/>
</dbReference>
<dbReference type="Proteomes" id="UP000028933">
    <property type="component" value="Chromosome"/>
</dbReference>
<dbReference type="RefSeq" id="WP_024565194.1">
    <property type="nucleotide sequence ID" value="NZ_CP007547.1"/>
</dbReference>
<dbReference type="PROSITE" id="PS51123">
    <property type="entry name" value="OMPA_2"/>
    <property type="match status" value="1"/>
</dbReference>
<evidence type="ECO:0000313" key="7">
    <source>
        <dbReference type="Proteomes" id="UP000028933"/>
    </source>
</evidence>
<gene>
    <name evidence="6" type="ORF">BD94_1142</name>
</gene>
<dbReference type="STRING" id="1338011.BD94_1142"/>
<dbReference type="PRINTS" id="PR01023">
    <property type="entry name" value="NAFLGMOTY"/>
</dbReference>
<comment type="subcellular location">
    <subcellularLocation>
        <location evidence="1">Cell outer membrane</location>
    </subcellularLocation>
</comment>
<evidence type="ECO:0000313" key="6">
    <source>
        <dbReference type="EMBL" id="AIL44917.1"/>
    </source>
</evidence>
<dbReference type="CDD" id="cd07185">
    <property type="entry name" value="OmpA_C-like"/>
    <property type="match status" value="1"/>
</dbReference>
<evidence type="ECO:0000259" key="5">
    <source>
        <dbReference type="PROSITE" id="PS51123"/>
    </source>
</evidence>
<feature type="domain" description="OmpA-like" evidence="5">
    <location>
        <begin position="227"/>
        <end position="341"/>
    </location>
</feature>
<dbReference type="InterPro" id="IPR036737">
    <property type="entry name" value="OmpA-like_sf"/>
</dbReference>
<keyword evidence="2 4" id="KW-0472">Membrane</keyword>
<reference evidence="6" key="2">
    <citation type="journal article" date="2015" name="Genome Biol. Evol.">
        <title>Complete Genome Sequence and Transcriptomic Analysis of the Novel Pathogen Elizabethkingia anophelis in Response to Oxidative Stress.</title>
        <authorList>
            <person name="Li Y."/>
            <person name="Liu Y."/>
            <person name="Chew S.C."/>
            <person name="Tay M."/>
            <person name="Salido M.M."/>
            <person name="Teo J."/>
            <person name="Lauro F.M."/>
            <person name="Givskov M."/>
            <person name="Yang L."/>
        </authorList>
    </citation>
    <scope>NUCLEOTIDE SEQUENCE</scope>
    <source>
        <strain evidence="6">NUHP1</strain>
    </source>
</reference>
<dbReference type="InterPro" id="IPR006665">
    <property type="entry name" value="OmpA-like"/>
</dbReference>
<evidence type="ECO:0000256" key="4">
    <source>
        <dbReference type="PROSITE-ProRule" id="PRU00473"/>
    </source>
</evidence>
<organism evidence="6 7">
    <name type="scientific">Elizabethkingia anophelis NUHP1</name>
    <dbReference type="NCBI Taxonomy" id="1338011"/>
    <lineage>
        <taxon>Bacteria</taxon>
        <taxon>Pseudomonadati</taxon>
        <taxon>Bacteroidota</taxon>
        <taxon>Flavobacteriia</taxon>
        <taxon>Flavobacteriales</taxon>
        <taxon>Weeksellaceae</taxon>
        <taxon>Elizabethkingia</taxon>
    </lineage>
</organism>
<dbReference type="GO" id="GO:0009279">
    <property type="term" value="C:cell outer membrane"/>
    <property type="evidence" value="ECO:0007669"/>
    <property type="project" value="UniProtKB-SubCell"/>
</dbReference>
<dbReference type="KEGG" id="eao:BD94_1142"/>
<dbReference type="EMBL" id="CP007547">
    <property type="protein sequence ID" value="AIL44917.1"/>
    <property type="molecule type" value="Genomic_DNA"/>
</dbReference>
<dbReference type="InterPro" id="IPR006664">
    <property type="entry name" value="OMP_bac"/>
</dbReference>
<dbReference type="PROSITE" id="PS51257">
    <property type="entry name" value="PROKAR_LIPOPROTEIN"/>
    <property type="match status" value="1"/>
</dbReference>
<protein>
    <submittedName>
        <fullName evidence="6">OmpA domain protein</fullName>
    </submittedName>
</protein>
<proteinExistence type="predicted"/>
<dbReference type="InterPro" id="IPR050330">
    <property type="entry name" value="Bact_OuterMem_StrucFunc"/>
</dbReference>
<reference evidence="6" key="1">
    <citation type="journal article" date="2013" name="Lancet">
        <title>First case of E anophelis outbreak in an intensive-care unit.</title>
        <authorList>
            <person name="Teo J."/>
            <person name="Tan S.Y."/>
            <person name="Tay M."/>
            <person name="Ding Y."/>
            <person name="Kjelleberg S."/>
            <person name="Givskov M."/>
            <person name="Lin R.T."/>
            <person name="Yang L."/>
        </authorList>
    </citation>
    <scope>NUCLEOTIDE SEQUENCE [LARGE SCALE GENOMIC DNA]</scope>
    <source>
        <strain evidence="6">NUHP1</strain>
    </source>
</reference>
<dbReference type="AlphaFoldDB" id="A0A077EBR6"/>
<dbReference type="eggNOG" id="COG2885">
    <property type="taxonomic scope" value="Bacteria"/>
</dbReference>
<keyword evidence="3" id="KW-0998">Cell outer membrane</keyword>
<dbReference type="SUPFAM" id="SSF103088">
    <property type="entry name" value="OmpA-like"/>
    <property type="match status" value="1"/>
</dbReference>
<dbReference type="PANTHER" id="PTHR30329:SF21">
    <property type="entry name" value="LIPOPROTEIN YIAD-RELATED"/>
    <property type="match status" value="1"/>
</dbReference>
<dbReference type="PANTHER" id="PTHR30329">
    <property type="entry name" value="STATOR ELEMENT OF FLAGELLAR MOTOR COMPLEX"/>
    <property type="match status" value="1"/>
</dbReference>
<evidence type="ECO:0000256" key="2">
    <source>
        <dbReference type="ARBA" id="ARBA00023136"/>
    </source>
</evidence>
<dbReference type="Pfam" id="PF00691">
    <property type="entry name" value="OmpA"/>
    <property type="match status" value="1"/>
</dbReference>
<evidence type="ECO:0000256" key="1">
    <source>
        <dbReference type="ARBA" id="ARBA00004442"/>
    </source>
</evidence>
<evidence type="ECO:0000256" key="3">
    <source>
        <dbReference type="ARBA" id="ARBA00023237"/>
    </source>
</evidence>